<keyword evidence="8 13" id="KW-0547">Nucleotide-binding</keyword>
<evidence type="ECO:0000256" key="3">
    <source>
        <dbReference type="ARBA" id="ARBA00005790"/>
    </source>
</evidence>
<evidence type="ECO:0000256" key="10">
    <source>
        <dbReference type="ARBA" id="ARBA00022840"/>
    </source>
</evidence>
<dbReference type="GO" id="GO:0005829">
    <property type="term" value="C:cytosol"/>
    <property type="evidence" value="ECO:0007669"/>
    <property type="project" value="TreeGrafter"/>
</dbReference>
<dbReference type="HOGENOM" id="CLU_001715_1_0_0"/>
<organism evidence="15 16">
    <name type="scientific">Cloacimonas acidaminovorans (strain Evry)</name>
    <dbReference type="NCBI Taxonomy" id="459349"/>
    <lineage>
        <taxon>Bacteria</taxon>
        <taxon>Pseudomonadati</taxon>
        <taxon>Candidatus Cloacimonadota</taxon>
        <taxon>Candidatus Cloacimonadia</taxon>
        <taxon>Candidatus Cloacimonadales</taxon>
        <taxon>Candidatus Cloacimonadaceae</taxon>
        <taxon>Candidatus Cloacimonas</taxon>
    </lineage>
</organism>
<proteinExistence type="inferred from homology"/>
<gene>
    <name evidence="13 15" type="primary">gmk</name>
    <name evidence="15" type="ordered locus">CLOAM0289</name>
</gene>
<reference evidence="15 16" key="1">
    <citation type="journal article" date="2008" name="J. Bacteriol.">
        <title>'Candidatus Cloacamonas acidaminovorans': genome sequence reconstruction provides a first glimpse of a new bacterial division.</title>
        <authorList>
            <person name="Pelletier E."/>
            <person name="Kreimeyer A."/>
            <person name="Bocs S."/>
            <person name="Rouy Z."/>
            <person name="Gyapay G."/>
            <person name="Chouari R."/>
            <person name="Riviere D."/>
            <person name="Ganesan A."/>
            <person name="Daegelen P."/>
            <person name="Sghir A."/>
            <person name="Cohen G.N."/>
            <person name="Medigue C."/>
            <person name="Weissenbach J."/>
            <person name="Le Paslier D."/>
        </authorList>
    </citation>
    <scope>NUCLEOTIDE SEQUENCE [LARGE SCALE GENOMIC DNA]</scope>
    <source>
        <strain evidence="16">Evry</strain>
    </source>
</reference>
<dbReference type="eggNOG" id="COG0194">
    <property type="taxonomic scope" value="Bacteria"/>
</dbReference>
<feature type="domain" description="Guanylate kinase-like" evidence="14">
    <location>
        <begin position="7"/>
        <end position="185"/>
    </location>
</feature>
<evidence type="ECO:0000259" key="14">
    <source>
        <dbReference type="PROSITE" id="PS50052"/>
    </source>
</evidence>
<keyword evidence="16" id="KW-1185">Reference proteome</keyword>
<evidence type="ECO:0000256" key="12">
    <source>
        <dbReference type="ARBA" id="ARBA00048594"/>
    </source>
</evidence>
<dbReference type="FunFam" id="3.30.63.10:FF:000005">
    <property type="entry name" value="Guanylate kinase"/>
    <property type="match status" value="1"/>
</dbReference>
<evidence type="ECO:0000256" key="6">
    <source>
        <dbReference type="ARBA" id="ARBA00022490"/>
    </source>
</evidence>
<dbReference type="InterPro" id="IPR017665">
    <property type="entry name" value="Guanylate_kinase"/>
</dbReference>
<dbReference type="GO" id="GO:0005524">
    <property type="term" value="F:ATP binding"/>
    <property type="evidence" value="ECO:0007669"/>
    <property type="project" value="UniProtKB-UniRule"/>
</dbReference>
<comment type="function">
    <text evidence="1 13">Essential for recycling GMP and indirectly, cGMP.</text>
</comment>
<keyword evidence="6 13" id="KW-0963">Cytoplasm</keyword>
<dbReference type="PANTHER" id="PTHR23117:SF13">
    <property type="entry name" value="GUANYLATE KINASE"/>
    <property type="match status" value="1"/>
</dbReference>
<accession>B0VFE3</accession>
<dbReference type="EC" id="2.7.4.8" evidence="4 13"/>
<keyword evidence="10 13" id="KW-0067">ATP-binding</keyword>
<keyword evidence="9 13" id="KW-0418">Kinase</keyword>
<dbReference type="HAMAP" id="MF_00328">
    <property type="entry name" value="Guanylate_kinase"/>
    <property type="match status" value="1"/>
</dbReference>
<dbReference type="SMART" id="SM00072">
    <property type="entry name" value="GuKc"/>
    <property type="match status" value="1"/>
</dbReference>
<dbReference type="PANTHER" id="PTHR23117">
    <property type="entry name" value="GUANYLATE KINASE-RELATED"/>
    <property type="match status" value="1"/>
</dbReference>
<protein>
    <recommendedName>
        <fullName evidence="5 13">Guanylate kinase</fullName>
        <ecNumber evidence="4 13">2.7.4.8</ecNumber>
    </recommendedName>
    <alternativeName>
        <fullName evidence="11 13">GMP kinase</fullName>
    </alternativeName>
</protein>
<dbReference type="PROSITE" id="PS50052">
    <property type="entry name" value="GUANYLATE_KINASE_2"/>
    <property type="match status" value="1"/>
</dbReference>
<dbReference type="Gene3D" id="3.40.50.300">
    <property type="entry name" value="P-loop containing nucleotide triphosphate hydrolases"/>
    <property type="match status" value="1"/>
</dbReference>
<evidence type="ECO:0000256" key="2">
    <source>
        <dbReference type="ARBA" id="ARBA00004496"/>
    </source>
</evidence>
<dbReference type="InterPro" id="IPR020590">
    <property type="entry name" value="Guanylate_kinase_CS"/>
</dbReference>
<dbReference type="KEGG" id="caci:CLOAM0289"/>
<dbReference type="InterPro" id="IPR008144">
    <property type="entry name" value="Guanylate_kin-like_dom"/>
</dbReference>
<evidence type="ECO:0000256" key="4">
    <source>
        <dbReference type="ARBA" id="ARBA00012961"/>
    </source>
</evidence>
<evidence type="ECO:0000256" key="7">
    <source>
        <dbReference type="ARBA" id="ARBA00022679"/>
    </source>
</evidence>
<evidence type="ECO:0000313" key="15">
    <source>
        <dbReference type="EMBL" id="CAO80195.1"/>
    </source>
</evidence>
<dbReference type="Pfam" id="PF00625">
    <property type="entry name" value="Guanylate_kin"/>
    <property type="match status" value="1"/>
</dbReference>
<keyword evidence="7 13" id="KW-0808">Transferase</keyword>
<dbReference type="AlphaFoldDB" id="B0VFE3"/>
<dbReference type="SUPFAM" id="SSF52540">
    <property type="entry name" value="P-loop containing nucleoside triphosphate hydrolases"/>
    <property type="match status" value="1"/>
</dbReference>
<sequence length="209" mass="23892">MITKDNHFLIILSAPSGGGKSTILNEILKVTNDIDYSVSYTTRSPRGTEQNGIHYHFVTEEEFQRRIDEGDFLEYAKVFGNWYGTSKSFIKDRLAKKHHVILDIDVQGASLISATDIPYVKIFILPPSMEVLHQRLVLRATDSEEEIAKRLQIAKDEVAYIPQYDYLVINDKLDIAVQDVLAIIRAEENRVCRYNHPAMDFISTGEKDD</sequence>
<name>B0VFE3_CLOAI</name>
<evidence type="ECO:0000256" key="11">
    <source>
        <dbReference type="ARBA" id="ARBA00030128"/>
    </source>
</evidence>
<evidence type="ECO:0000256" key="9">
    <source>
        <dbReference type="ARBA" id="ARBA00022777"/>
    </source>
</evidence>
<dbReference type="Proteomes" id="UP000002019">
    <property type="component" value="Chromosome"/>
</dbReference>
<evidence type="ECO:0000313" key="16">
    <source>
        <dbReference type="Proteomes" id="UP000002019"/>
    </source>
</evidence>
<dbReference type="RefSeq" id="WP_015424056.1">
    <property type="nucleotide sequence ID" value="NC_020449.1"/>
</dbReference>
<dbReference type="Gene3D" id="3.30.63.10">
    <property type="entry name" value="Guanylate Kinase phosphate binding domain"/>
    <property type="match status" value="1"/>
</dbReference>
<dbReference type="NCBIfam" id="TIGR03263">
    <property type="entry name" value="guanyl_kin"/>
    <property type="match status" value="1"/>
</dbReference>
<dbReference type="GO" id="GO:0004385">
    <property type="term" value="F:GMP kinase activity"/>
    <property type="evidence" value="ECO:0007669"/>
    <property type="project" value="UniProtKB-UniRule"/>
</dbReference>
<comment type="catalytic activity">
    <reaction evidence="12 13">
        <text>GMP + ATP = GDP + ADP</text>
        <dbReference type="Rhea" id="RHEA:20780"/>
        <dbReference type="ChEBI" id="CHEBI:30616"/>
        <dbReference type="ChEBI" id="CHEBI:58115"/>
        <dbReference type="ChEBI" id="CHEBI:58189"/>
        <dbReference type="ChEBI" id="CHEBI:456216"/>
        <dbReference type="EC" id="2.7.4.8"/>
    </reaction>
</comment>
<evidence type="ECO:0000256" key="1">
    <source>
        <dbReference type="ARBA" id="ARBA00003531"/>
    </source>
</evidence>
<dbReference type="PROSITE" id="PS00856">
    <property type="entry name" value="GUANYLATE_KINASE_1"/>
    <property type="match status" value="1"/>
</dbReference>
<dbReference type="STRING" id="459349.CLOAM0289"/>
<feature type="binding site" evidence="13">
    <location>
        <begin position="14"/>
        <end position="21"/>
    </location>
    <ligand>
        <name>ATP</name>
        <dbReference type="ChEBI" id="CHEBI:30616"/>
    </ligand>
</feature>
<dbReference type="EMBL" id="CU466930">
    <property type="protein sequence ID" value="CAO80195.1"/>
    <property type="molecule type" value="Genomic_DNA"/>
</dbReference>
<evidence type="ECO:0000256" key="13">
    <source>
        <dbReference type="HAMAP-Rule" id="MF_00328"/>
    </source>
</evidence>
<dbReference type="InterPro" id="IPR027417">
    <property type="entry name" value="P-loop_NTPase"/>
</dbReference>
<comment type="subcellular location">
    <subcellularLocation>
        <location evidence="2 13">Cytoplasm</location>
    </subcellularLocation>
</comment>
<evidence type="ECO:0000256" key="8">
    <source>
        <dbReference type="ARBA" id="ARBA00022741"/>
    </source>
</evidence>
<evidence type="ECO:0000256" key="5">
    <source>
        <dbReference type="ARBA" id="ARBA00016296"/>
    </source>
</evidence>
<dbReference type="InterPro" id="IPR008145">
    <property type="entry name" value="GK/Ca_channel_bsu"/>
</dbReference>
<dbReference type="CDD" id="cd00071">
    <property type="entry name" value="GMPK"/>
    <property type="match status" value="1"/>
</dbReference>
<comment type="similarity">
    <text evidence="3 13">Belongs to the guanylate kinase family.</text>
</comment>
<dbReference type="OrthoDB" id="9808150at2"/>